<feature type="transmembrane region" description="Helical" evidence="6">
    <location>
        <begin position="43"/>
        <end position="70"/>
    </location>
</feature>
<comment type="subcellular location">
    <subcellularLocation>
        <location evidence="1">Cell membrane</location>
        <topology evidence="1">Multi-pass membrane protein</topology>
    </subcellularLocation>
</comment>
<sequence length="206" mass="21599">MTVSAADLALYAAAQFALFLTPGPVWVALLARTMSGGFSAAWPLAVGVVIGDLLWPVLAILGVSWVVSVYGEVMTVLRWVASATFIVMGILIIRNAGRAIGSNSRLTRPGRWAGFLAGLAVILGNPKAILFYMGVLPGFFDLTRLTWVDVAAICGISAAIPLSGNLALAWFLGRARALLRSPAAVRRTNRIAGGLLIALGCAIPLL</sequence>
<keyword evidence="5 6" id="KW-0472">Membrane</keyword>
<dbReference type="GO" id="GO:0015171">
    <property type="term" value="F:amino acid transmembrane transporter activity"/>
    <property type="evidence" value="ECO:0007669"/>
    <property type="project" value="TreeGrafter"/>
</dbReference>
<protein>
    <submittedName>
        <fullName evidence="7">Threonine/homoserine/homoserine lactone efflux protein</fullName>
    </submittedName>
</protein>
<gene>
    <name evidence="7" type="ORF">SAMN04488003_102107</name>
</gene>
<evidence type="ECO:0000256" key="1">
    <source>
        <dbReference type="ARBA" id="ARBA00004651"/>
    </source>
</evidence>
<feature type="transmembrane region" description="Helical" evidence="6">
    <location>
        <begin position="12"/>
        <end position="31"/>
    </location>
</feature>
<evidence type="ECO:0000256" key="5">
    <source>
        <dbReference type="ARBA" id="ARBA00023136"/>
    </source>
</evidence>
<dbReference type="GO" id="GO:0005886">
    <property type="term" value="C:plasma membrane"/>
    <property type="evidence" value="ECO:0007669"/>
    <property type="project" value="UniProtKB-SubCell"/>
</dbReference>
<dbReference type="PANTHER" id="PTHR30086">
    <property type="entry name" value="ARGININE EXPORTER PROTEIN ARGO"/>
    <property type="match status" value="1"/>
</dbReference>
<dbReference type="OrthoDB" id="9804822at2"/>
<feature type="transmembrane region" description="Helical" evidence="6">
    <location>
        <begin position="114"/>
        <end position="135"/>
    </location>
</feature>
<dbReference type="Proteomes" id="UP000199585">
    <property type="component" value="Unassembled WGS sequence"/>
</dbReference>
<dbReference type="Pfam" id="PF01810">
    <property type="entry name" value="LysE"/>
    <property type="match status" value="1"/>
</dbReference>
<reference evidence="7 8" key="1">
    <citation type="submission" date="2016-10" db="EMBL/GenBank/DDBJ databases">
        <authorList>
            <person name="de Groot N.N."/>
        </authorList>
    </citation>
    <scope>NUCLEOTIDE SEQUENCE [LARGE SCALE GENOMIC DNA]</scope>
    <source>
        <strain evidence="7 8">DSM 16213</strain>
    </source>
</reference>
<dbReference type="AlphaFoldDB" id="A0A1H7ZSM4"/>
<accession>A0A1H7ZSM4</accession>
<dbReference type="RefSeq" id="WP_089898545.1">
    <property type="nucleotide sequence ID" value="NZ_FOCI01000002.1"/>
</dbReference>
<evidence type="ECO:0000256" key="3">
    <source>
        <dbReference type="ARBA" id="ARBA00022692"/>
    </source>
</evidence>
<keyword evidence="3 6" id="KW-0812">Transmembrane</keyword>
<feature type="transmembrane region" description="Helical" evidence="6">
    <location>
        <begin position="147"/>
        <end position="172"/>
    </location>
</feature>
<evidence type="ECO:0000256" key="2">
    <source>
        <dbReference type="ARBA" id="ARBA00022475"/>
    </source>
</evidence>
<organism evidence="7 8">
    <name type="scientific">Loktanella fryxellensis</name>
    <dbReference type="NCBI Taxonomy" id="245187"/>
    <lineage>
        <taxon>Bacteria</taxon>
        <taxon>Pseudomonadati</taxon>
        <taxon>Pseudomonadota</taxon>
        <taxon>Alphaproteobacteria</taxon>
        <taxon>Rhodobacterales</taxon>
        <taxon>Roseobacteraceae</taxon>
        <taxon>Loktanella</taxon>
    </lineage>
</organism>
<keyword evidence="4 6" id="KW-1133">Transmembrane helix</keyword>
<dbReference type="PANTHER" id="PTHR30086:SF20">
    <property type="entry name" value="ARGININE EXPORTER PROTEIN ARGO-RELATED"/>
    <property type="match status" value="1"/>
</dbReference>
<evidence type="ECO:0000256" key="4">
    <source>
        <dbReference type="ARBA" id="ARBA00022989"/>
    </source>
</evidence>
<keyword evidence="2" id="KW-1003">Cell membrane</keyword>
<evidence type="ECO:0000313" key="8">
    <source>
        <dbReference type="Proteomes" id="UP000199585"/>
    </source>
</evidence>
<feature type="transmembrane region" description="Helical" evidence="6">
    <location>
        <begin position="76"/>
        <end position="93"/>
    </location>
</feature>
<proteinExistence type="predicted"/>
<dbReference type="STRING" id="245187.SAMN04488003_102107"/>
<name>A0A1H7ZSM4_9RHOB</name>
<evidence type="ECO:0000256" key="6">
    <source>
        <dbReference type="SAM" id="Phobius"/>
    </source>
</evidence>
<keyword evidence="8" id="KW-1185">Reference proteome</keyword>
<dbReference type="InterPro" id="IPR001123">
    <property type="entry name" value="LeuE-type"/>
</dbReference>
<evidence type="ECO:0000313" key="7">
    <source>
        <dbReference type="EMBL" id="SEM61266.1"/>
    </source>
</evidence>
<dbReference type="EMBL" id="FOCI01000002">
    <property type="protein sequence ID" value="SEM61266.1"/>
    <property type="molecule type" value="Genomic_DNA"/>
</dbReference>